<gene>
    <name evidence="1" type="ORF">MICCA_520034</name>
</gene>
<reference evidence="1 2" key="1">
    <citation type="submission" date="2012-04" db="EMBL/GenBank/DDBJ databases">
        <authorList>
            <person name="Genoscope - CEA"/>
        </authorList>
    </citation>
    <scope>NUCLEOTIDE SEQUENCE [LARGE SCALE GENOMIC DNA]</scope>
    <source>
        <strain evidence="1 2">9432</strain>
    </source>
</reference>
<proteinExistence type="predicted"/>
<dbReference type="AlphaFoldDB" id="A0A830ZXQ8"/>
<accession>A0A830ZXQ8</accession>
<name>A0A830ZXQ8_MICAE</name>
<comment type="caution">
    <text evidence="1">The sequence shown here is derived from an EMBL/GenBank/DDBJ whole genome shotgun (WGS) entry which is preliminary data.</text>
</comment>
<dbReference type="EMBL" id="CAIH01000387">
    <property type="protein sequence ID" value="CCH94855.1"/>
    <property type="molecule type" value="Genomic_DNA"/>
</dbReference>
<sequence>MKIEGERSYFCTNINLIICVQTEVNPNWIGAEEAAIDDDIVINFGERTKSKLKIGHYPPPFCSTRSSQLSLVRVPKYLEKIQIFSTLFFLDS</sequence>
<dbReference type="Proteomes" id="UP000005806">
    <property type="component" value="Unassembled WGS sequence"/>
</dbReference>
<evidence type="ECO:0000313" key="2">
    <source>
        <dbReference type="Proteomes" id="UP000005806"/>
    </source>
</evidence>
<organism evidence="1 2">
    <name type="scientific">Microcystis aeruginosa PCC 9432</name>
    <dbReference type="NCBI Taxonomy" id="1160280"/>
    <lineage>
        <taxon>Bacteria</taxon>
        <taxon>Bacillati</taxon>
        <taxon>Cyanobacteriota</taxon>
        <taxon>Cyanophyceae</taxon>
        <taxon>Oscillatoriophycideae</taxon>
        <taxon>Chroococcales</taxon>
        <taxon>Microcystaceae</taxon>
        <taxon>Microcystis</taxon>
    </lineage>
</organism>
<protein>
    <submittedName>
        <fullName evidence="1">Uncharacterized protein</fullName>
    </submittedName>
</protein>
<evidence type="ECO:0000313" key="1">
    <source>
        <dbReference type="EMBL" id="CCH94855.1"/>
    </source>
</evidence>